<dbReference type="AlphaFoldDB" id="A0A1Y5WRN5"/>
<keyword evidence="3" id="KW-1185">Reference proteome</keyword>
<dbReference type="Proteomes" id="UP000192674">
    <property type="component" value="Unassembled WGS sequence"/>
</dbReference>
<evidence type="ECO:0000313" key="2">
    <source>
        <dbReference type="EMBL" id="SMC47584.1"/>
    </source>
</evidence>
<evidence type="ECO:0000313" key="3">
    <source>
        <dbReference type="Proteomes" id="UP000192674"/>
    </source>
</evidence>
<feature type="compositionally biased region" description="Basic and acidic residues" evidence="1">
    <location>
        <begin position="65"/>
        <end position="74"/>
    </location>
</feature>
<evidence type="ECO:0000256" key="1">
    <source>
        <dbReference type="SAM" id="MobiDB-lite"/>
    </source>
</evidence>
<dbReference type="RefSeq" id="WP_084424009.1">
    <property type="nucleotide sequence ID" value="NZ_FWXV01000001.1"/>
</dbReference>
<feature type="compositionally biased region" description="Polar residues" evidence="1">
    <location>
        <begin position="141"/>
        <end position="160"/>
    </location>
</feature>
<organism evidence="2 3">
    <name type="scientific">Kibdelosporangium aridum</name>
    <dbReference type="NCBI Taxonomy" id="2030"/>
    <lineage>
        <taxon>Bacteria</taxon>
        <taxon>Bacillati</taxon>
        <taxon>Actinomycetota</taxon>
        <taxon>Actinomycetes</taxon>
        <taxon>Pseudonocardiales</taxon>
        <taxon>Pseudonocardiaceae</taxon>
        <taxon>Kibdelosporangium</taxon>
    </lineage>
</organism>
<dbReference type="EMBL" id="FWXV01000001">
    <property type="protein sequence ID" value="SMC47584.1"/>
    <property type="molecule type" value="Genomic_DNA"/>
</dbReference>
<sequence>MPDHFDRLLAKASGAPGPVPQARPRLPHLFERPQHAPELEQYEEIETPRVRTAVPAPPGPLIPGRPHETPEQDVHTGPIREQVRTEVRQDITKSVEIVQAVHRIEERVELRRDAELVPVHLPPPPLTSIERPAPVITATVSGQSTVEARQPASTADPTVSRQERRAEQAQVHSPRAERAVQVTIGRFEVNVAGPDRATPRARPSRVAPVVSLDRYLAGEDGRP</sequence>
<protein>
    <recommendedName>
        <fullName evidence="4">DUF2382 domain-containing protein</fullName>
    </recommendedName>
</protein>
<reference evidence="2 3" key="1">
    <citation type="submission" date="2017-04" db="EMBL/GenBank/DDBJ databases">
        <authorList>
            <person name="Afonso C.L."/>
            <person name="Miller P.J."/>
            <person name="Scott M.A."/>
            <person name="Spackman E."/>
            <person name="Goraichik I."/>
            <person name="Dimitrov K.M."/>
            <person name="Suarez D.L."/>
            <person name="Swayne D.E."/>
        </authorList>
    </citation>
    <scope>NUCLEOTIDE SEQUENCE [LARGE SCALE GENOMIC DNA]</scope>
    <source>
        <strain evidence="2 3">DSM 43828</strain>
    </source>
</reference>
<gene>
    <name evidence="2" type="ORF">SAMN05661093_00048</name>
</gene>
<evidence type="ECO:0008006" key="4">
    <source>
        <dbReference type="Google" id="ProtNLM"/>
    </source>
</evidence>
<dbReference type="OrthoDB" id="3681682at2"/>
<accession>A0A1Y5WRN5</accession>
<feature type="region of interest" description="Disordered" evidence="1">
    <location>
        <begin position="141"/>
        <end position="177"/>
    </location>
</feature>
<proteinExistence type="predicted"/>
<name>A0A1Y5WRN5_KIBAR</name>
<feature type="compositionally biased region" description="Basic and acidic residues" evidence="1">
    <location>
        <begin position="28"/>
        <end position="38"/>
    </location>
</feature>
<feature type="region of interest" description="Disordered" evidence="1">
    <location>
        <begin position="10"/>
        <end position="79"/>
    </location>
</feature>